<dbReference type="Proteomes" id="UP000240760">
    <property type="component" value="Unassembled WGS sequence"/>
</dbReference>
<gene>
    <name evidence="1" type="ORF">M440DRAFT_253245</name>
</gene>
<protein>
    <submittedName>
        <fullName evidence="1">Uncharacterized protein</fullName>
    </submittedName>
</protein>
<proteinExistence type="predicted"/>
<organism evidence="1 2">
    <name type="scientific">Trichoderma longibrachiatum ATCC 18648</name>
    <dbReference type="NCBI Taxonomy" id="983965"/>
    <lineage>
        <taxon>Eukaryota</taxon>
        <taxon>Fungi</taxon>
        <taxon>Dikarya</taxon>
        <taxon>Ascomycota</taxon>
        <taxon>Pezizomycotina</taxon>
        <taxon>Sordariomycetes</taxon>
        <taxon>Hypocreomycetidae</taxon>
        <taxon>Hypocreales</taxon>
        <taxon>Hypocreaceae</taxon>
        <taxon>Trichoderma</taxon>
    </lineage>
</organism>
<dbReference type="AlphaFoldDB" id="A0A2T4C995"/>
<dbReference type="EMBL" id="KZ679129">
    <property type="protein sequence ID" value="PTB78115.1"/>
    <property type="molecule type" value="Genomic_DNA"/>
</dbReference>
<reference evidence="1 2" key="1">
    <citation type="submission" date="2016-07" db="EMBL/GenBank/DDBJ databases">
        <title>Multiple horizontal gene transfer events from other fungi enriched the ability of initially mycotrophic Trichoderma (Ascomycota) to feed on dead plant biomass.</title>
        <authorList>
            <consortium name="DOE Joint Genome Institute"/>
            <person name="Aerts A."/>
            <person name="Atanasova L."/>
            <person name="Chenthamara K."/>
            <person name="Zhang J."/>
            <person name="Grujic M."/>
            <person name="Henrissat B."/>
            <person name="Kuo A."/>
            <person name="Salamov A."/>
            <person name="Lipzen A."/>
            <person name="Labutti K."/>
            <person name="Barry K."/>
            <person name="Miao Y."/>
            <person name="Rahimi M.J."/>
            <person name="Shen Q."/>
            <person name="Grigoriev I.V."/>
            <person name="Kubicek C.P."/>
            <person name="Druzhinina I.S."/>
        </authorList>
    </citation>
    <scope>NUCLEOTIDE SEQUENCE [LARGE SCALE GENOMIC DNA]</scope>
    <source>
        <strain evidence="1 2">ATCC 18648</strain>
    </source>
</reference>
<evidence type="ECO:0000313" key="2">
    <source>
        <dbReference type="Proteomes" id="UP000240760"/>
    </source>
</evidence>
<sequence length="172" mass="19111">MERCGCVPHHVNKCQKPSWLGSLACPARLTQARYMYATYSSICSRFQPNWLRVVFWIGRSASSCDTSSASCERGRFRGKPGGMYNSQSMRLGGLVPGIVGEDGSRHCVSTALGFSLIFLRYQPSLYLPCLVSKGTLCLDPTTETIHMPGQSLFHCERIIRSLNFPDANLSKH</sequence>
<accession>A0A2T4C995</accession>
<keyword evidence="2" id="KW-1185">Reference proteome</keyword>
<evidence type="ECO:0000313" key="1">
    <source>
        <dbReference type="EMBL" id="PTB78115.1"/>
    </source>
</evidence>
<name>A0A2T4C995_TRILO</name>